<name>A0ABX3P029_9BACT</name>
<gene>
    <name evidence="3" type="ORF">A4D02_27110</name>
</gene>
<organism evidence="3 4">
    <name type="scientific">Niastella koreensis</name>
    <dbReference type="NCBI Taxonomy" id="354356"/>
    <lineage>
        <taxon>Bacteria</taxon>
        <taxon>Pseudomonadati</taxon>
        <taxon>Bacteroidota</taxon>
        <taxon>Chitinophagia</taxon>
        <taxon>Chitinophagales</taxon>
        <taxon>Chitinophagaceae</taxon>
        <taxon>Niastella</taxon>
    </lineage>
</organism>
<keyword evidence="1" id="KW-0597">Phosphoprotein</keyword>
<accession>A0ABX3P029</accession>
<dbReference type="InterPro" id="IPR052893">
    <property type="entry name" value="TCS_response_regulator"/>
</dbReference>
<dbReference type="Pfam" id="PF00072">
    <property type="entry name" value="Response_reg"/>
    <property type="match status" value="1"/>
</dbReference>
<dbReference type="PROSITE" id="PS50110">
    <property type="entry name" value="RESPONSE_REGULATORY"/>
    <property type="match status" value="1"/>
</dbReference>
<evidence type="ECO:0000313" key="4">
    <source>
        <dbReference type="Proteomes" id="UP000192277"/>
    </source>
</evidence>
<dbReference type="EMBL" id="LWBO01000007">
    <property type="protein sequence ID" value="OQP50106.1"/>
    <property type="molecule type" value="Genomic_DNA"/>
</dbReference>
<keyword evidence="4" id="KW-1185">Reference proteome</keyword>
<dbReference type="RefSeq" id="WP_014219428.1">
    <property type="nucleotide sequence ID" value="NZ_LWBO01000007.1"/>
</dbReference>
<evidence type="ECO:0000256" key="1">
    <source>
        <dbReference type="PROSITE-ProRule" id="PRU00169"/>
    </source>
</evidence>
<dbReference type="InterPro" id="IPR011006">
    <property type="entry name" value="CheY-like_superfamily"/>
</dbReference>
<dbReference type="PANTHER" id="PTHR44520">
    <property type="entry name" value="RESPONSE REGULATOR RCP1-RELATED"/>
    <property type="match status" value="1"/>
</dbReference>
<sequence length="133" mass="14844">MTKKILLAEDDYDDQEFFYNVLTARTDAAILHAVENGEEVIQFLNDTTTLPDVIILDQNMPKQNGLQTLCLLKGNDRYAHIPVVIYSTYTNELLEAQCSSLGALMTAVKPVDKKGYNDMIDQILAGISSFSTH</sequence>
<dbReference type="InterPro" id="IPR001789">
    <property type="entry name" value="Sig_transdc_resp-reg_receiver"/>
</dbReference>
<feature type="modified residue" description="4-aspartylphosphate" evidence="1">
    <location>
        <position position="57"/>
    </location>
</feature>
<proteinExistence type="predicted"/>
<dbReference type="Proteomes" id="UP000192277">
    <property type="component" value="Unassembled WGS sequence"/>
</dbReference>
<dbReference type="Gene3D" id="3.40.50.2300">
    <property type="match status" value="1"/>
</dbReference>
<evidence type="ECO:0000313" key="3">
    <source>
        <dbReference type="EMBL" id="OQP50106.1"/>
    </source>
</evidence>
<dbReference type="SUPFAM" id="SSF52172">
    <property type="entry name" value="CheY-like"/>
    <property type="match status" value="1"/>
</dbReference>
<dbReference type="SMART" id="SM00448">
    <property type="entry name" value="REC"/>
    <property type="match status" value="1"/>
</dbReference>
<reference evidence="3 4" key="1">
    <citation type="submission" date="2016-04" db="EMBL/GenBank/DDBJ databases">
        <authorList>
            <person name="Chen L."/>
            <person name="Zhuang W."/>
            <person name="Wang G."/>
        </authorList>
    </citation>
    <scope>NUCLEOTIDE SEQUENCE [LARGE SCALE GENOMIC DNA]</scope>
    <source>
        <strain evidence="4">GR20</strain>
    </source>
</reference>
<comment type="caution">
    <text evidence="3">The sequence shown here is derived from an EMBL/GenBank/DDBJ whole genome shotgun (WGS) entry which is preliminary data.</text>
</comment>
<evidence type="ECO:0000259" key="2">
    <source>
        <dbReference type="PROSITE" id="PS50110"/>
    </source>
</evidence>
<protein>
    <recommendedName>
        <fullName evidence="2">Response regulatory domain-containing protein</fullName>
    </recommendedName>
</protein>
<dbReference type="PANTHER" id="PTHR44520:SF1">
    <property type="entry name" value="TWO-COMPONENT SYSTEM REGULATORY PROTEIN"/>
    <property type="match status" value="1"/>
</dbReference>
<feature type="domain" description="Response regulatory" evidence="2">
    <location>
        <begin position="4"/>
        <end position="124"/>
    </location>
</feature>